<feature type="transmembrane region" description="Helical" evidence="7">
    <location>
        <begin position="110"/>
        <end position="132"/>
    </location>
</feature>
<evidence type="ECO:0000256" key="5">
    <source>
        <dbReference type="ARBA" id="ARBA00038359"/>
    </source>
</evidence>
<dbReference type="PANTHER" id="PTHR33048:SF19">
    <property type="entry name" value="MEMBRANE PROTEIN PTH11-LIKE, PUTATIVE (AFU_ORTHOLOGUE AFUA_1G14080)-RELATED"/>
    <property type="match status" value="1"/>
</dbReference>
<sequence>MASSSDAVLTLASTAICVALIVARCLYRLIFRCHIHMTCHRRWRIDDFYMTIAVLPLIGRAVCIILSFTLNPDHTYDPATEAEAQTWGESVQSIDGNRELSHKLLIPARIFYAMFLWCLKLGLLAFYSRFIYVFRWGKPVTDALWWFIIATFIAVFITILAECRPLSLMWALNYDDTSKQRRKSFRHRMSANICTAEVACNRAIGNLILMAVCNIIICVALIILPFPMLRHLRLDIKEKLQLGFLFSVGAVLVAITILRLPLILNQSVSQRSRSMWASIEILCGCIVSNTPFFYALAKDMKRQHDDRPERSPSNATNPGDFDFYDLQSLPSSSGVQMPMRSSPDTSKYQTLSLGSAKITAPFNIRSVGSGFFLAVIGSEFHRNEASSGALRSRVCFQTSISKNAHQTDPSSNNVKTTSPTPTMLEQRVAAWLASLPDEYLPSETLFKVSKRKATLPSPPTSDSMEGTTPKRRRLIDPDRTPRAANLPPPSSTSSSASWSESGEGSRSSSPKKQMLRLRLEERGLECRQLNVDIAPPVISSLLDTIQEIGSRIEILPADKKSAILESPLVREQNTRLWRFAFKEEGDDTMPGRVPLPEEIAQICDFARHCHDTNHEEAAWNMEVHHRLLQAILREPDASTAAPLNFTSCTTARPHRRFIPYSSTAKMVDFCLYLNPTDPPALQALGRRTPTLTVNHTDFAPLQLSPIVLSIETKRPGKELDAAQLQMGVWHAAQWAFLRSVIGLTPQPLAAEEEVLRTQKANEVLGQLGFIPGIIVQGHRWLFVFSTLEGDKTVLWTERQFGTTQSILDTYAVVAGIRELVRWARDVYVPWFRANVIAGFQPREAASAYEQTNSG</sequence>
<keyword evidence="3 7" id="KW-1133">Transmembrane helix</keyword>
<comment type="similarity">
    <text evidence="5">Belongs to the SAT4 family.</text>
</comment>
<keyword evidence="2 7" id="KW-0812">Transmembrane</keyword>
<feature type="compositionally biased region" description="Low complexity" evidence="6">
    <location>
        <begin position="491"/>
        <end position="510"/>
    </location>
</feature>
<feature type="transmembrane region" description="Helical" evidence="7">
    <location>
        <begin position="6"/>
        <end position="27"/>
    </location>
</feature>
<comment type="subcellular location">
    <subcellularLocation>
        <location evidence="1">Membrane</location>
        <topology evidence="1">Multi-pass membrane protein</topology>
    </subcellularLocation>
</comment>
<feature type="transmembrane region" description="Helical" evidence="7">
    <location>
        <begin position="240"/>
        <end position="264"/>
    </location>
</feature>
<dbReference type="Pfam" id="PF20516">
    <property type="entry name" value="PDDEXK_12"/>
    <property type="match status" value="1"/>
</dbReference>
<keyword evidence="4 7" id="KW-0472">Membrane</keyword>
<evidence type="ECO:0000313" key="10">
    <source>
        <dbReference type="EMBL" id="KAF5532193.1"/>
    </source>
</evidence>
<keyword evidence="11" id="KW-1185">Reference proteome</keyword>
<evidence type="ECO:0000256" key="2">
    <source>
        <dbReference type="ARBA" id="ARBA00022692"/>
    </source>
</evidence>
<evidence type="ECO:0000256" key="1">
    <source>
        <dbReference type="ARBA" id="ARBA00004141"/>
    </source>
</evidence>
<protein>
    <submittedName>
        <fullName evidence="10">Uncharacterized protein</fullName>
    </submittedName>
</protein>
<dbReference type="InterPro" id="IPR046797">
    <property type="entry name" value="PDDEXK_12"/>
</dbReference>
<dbReference type="InterPro" id="IPR052337">
    <property type="entry name" value="SAT4-like"/>
</dbReference>
<dbReference type="EMBL" id="JAAOAM010000369">
    <property type="protein sequence ID" value="KAF5532193.1"/>
    <property type="molecule type" value="Genomic_DNA"/>
</dbReference>
<feature type="transmembrane region" description="Helical" evidence="7">
    <location>
        <begin position="144"/>
        <end position="161"/>
    </location>
</feature>
<evidence type="ECO:0000256" key="7">
    <source>
        <dbReference type="SAM" id="Phobius"/>
    </source>
</evidence>
<evidence type="ECO:0000256" key="6">
    <source>
        <dbReference type="SAM" id="MobiDB-lite"/>
    </source>
</evidence>
<feature type="region of interest" description="Disordered" evidence="6">
    <location>
        <begin position="450"/>
        <end position="513"/>
    </location>
</feature>
<evidence type="ECO:0000256" key="3">
    <source>
        <dbReference type="ARBA" id="ARBA00022989"/>
    </source>
</evidence>
<feature type="region of interest" description="Disordered" evidence="6">
    <location>
        <begin position="401"/>
        <end position="421"/>
    </location>
</feature>
<evidence type="ECO:0000259" key="9">
    <source>
        <dbReference type="Pfam" id="PF20684"/>
    </source>
</evidence>
<gene>
    <name evidence="10" type="ORF">FMEXI_12590</name>
</gene>
<evidence type="ECO:0000256" key="4">
    <source>
        <dbReference type="ARBA" id="ARBA00023136"/>
    </source>
</evidence>
<dbReference type="AlphaFoldDB" id="A0A8H5MKN1"/>
<dbReference type="InterPro" id="IPR049326">
    <property type="entry name" value="Rhodopsin_dom_fungi"/>
</dbReference>
<dbReference type="Pfam" id="PF20684">
    <property type="entry name" value="Fung_rhodopsin"/>
    <property type="match status" value="1"/>
</dbReference>
<feature type="domain" description="Rhodopsin" evidence="9">
    <location>
        <begin position="32"/>
        <end position="296"/>
    </location>
</feature>
<feature type="domain" description="PD-(D/E)XK nuclease-like" evidence="8">
    <location>
        <begin position="572"/>
        <end position="827"/>
    </location>
</feature>
<name>A0A8H5MKN1_9HYPO</name>
<evidence type="ECO:0000259" key="8">
    <source>
        <dbReference type="Pfam" id="PF20516"/>
    </source>
</evidence>
<dbReference type="Proteomes" id="UP000522262">
    <property type="component" value="Unassembled WGS sequence"/>
</dbReference>
<evidence type="ECO:0000313" key="11">
    <source>
        <dbReference type="Proteomes" id="UP000522262"/>
    </source>
</evidence>
<comment type="caution">
    <text evidence="10">The sequence shown here is derived from an EMBL/GenBank/DDBJ whole genome shotgun (WGS) entry which is preliminary data.</text>
</comment>
<feature type="transmembrane region" description="Helical" evidence="7">
    <location>
        <begin position="48"/>
        <end position="70"/>
    </location>
</feature>
<feature type="transmembrane region" description="Helical" evidence="7">
    <location>
        <begin position="207"/>
        <end position="228"/>
    </location>
</feature>
<organism evidence="10 11">
    <name type="scientific">Fusarium mexicanum</name>
    <dbReference type="NCBI Taxonomy" id="751941"/>
    <lineage>
        <taxon>Eukaryota</taxon>
        <taxon>Fungi</taxon>
        <taxon>Dikarya</taxon>
        <taxon>Ascomycota</taxon>
        <taxon>Pezizomycotina</taxon>
        <taxon>Sordariomycetes</taxon>
        <taxon>Hypocreomycetidae</taxon>
        <taxon>Hypocreales</taxon>
        <taxon>Nectriaceae</taxon>
        <taxon>Fusarium</taxon>
        <taxon>Fusarium fujikuroi species complex</taxon>
    </lineage>
</organism>
<proteinExistence type="inferred from homology"/>
<accession>A0A8H5MKN1</accession>
<reference evidence="10 11" key="1">
    <citation type="submission" date="2020-05" db="EMBL/GenBank/DDBJ databases">
        <title>Identification and distribution of gene clusters putatively required for synthesis of sphingolipid metabolism inhibitors in phylogenetically diverse species of the filamentous fungus Fusarium.</title>
        <authorList>
            <person name="Kim H.-S."/>
            <person name="Busman M."/>
            <person name="Brown D.W."/>
            <person name="Divon H."/>
            <person name="Uhlig S."/>
            <person name="Proctor R.H."/>
        </authorList>
    </citation>
    <scope>NUCLEOTIDE SEQUENCE [LARGE SCALE GENOMIC DNA]</scope>
    <source>
        <strain evidence="10 11">NRRL 53147</strain>
    </source>
</reference>
<dbReference type="PANTHER" id="PTHR33048">
    <property type="entry name" value="PTH11-LIKE INTEGRAL MEMBRANE PROTEIN (AFU_ORTHOLOGUE AFUA_5G11245)"/>
    <property type="match status" value="1"/>
</dbReference>
<dbReference type="GO" id="GO:0016020">
    <property type="term" value="C:membrane"/>
    <property type="evidence" value="ECO:0007669"/>
    <property type="project" value="UniProtKB-SubCell"/>
</dbReference>